<dbReference type="AlphaFoldDB" id="A0A158A2E9"/>
<feature type="domain" description="Glycosyl transferase family 1" evidence="1">
    <location>
        <begin position="191"/>
        <end position="352"/>
    </location>
</feature>
<gene>
    <name evidence="3" type="ORF">AWB79_01815</name>
</gene>
<evidence type="ECO:0000259" key="2">
    <source>
        <dbReference type="Pfam" id="PF13439"/>
    </source>
</evidence>
<evidence type="ECO:0000313" key="4">
    <source>
        <dbReference type="Proteomes" id="UP000054851"/>
    </source>
</evidence>
<dbReference type="RefSeq" id="WP_061167073.1">
    <property type="nucleotide sequence ID" value="NZ_FCOA02000004.1"/>
</dbReference>
<protein>
    <submittedName>
        <fullName evidence="3">BceJ</fullName>
    </submittedName>
</protein>
<sequence length="394" mass="43402">MRIAIVTHVVRHNDGQGRVNHEIARAALAEGHEVILVASQVAPELLEHERLRWVRVSASRAWPTRLVKQQVFAMKSALWLRTHHDEYDVLHVNGFITWSCADVNTAHFVHGGWLKSPYYPFRVTGGAWSAYQVIYSRSNAWLEGWAYRRSRVVAAVSEKVAEEIRAGGIERARVEVVYNGVDTKAFSTATTNRAQFGLRDDACLLLFVGDLRTPRKNLQTVLKALVSLPANVQLVVAGYLPGSPYPDQARALGIADRVHFLGLVKDMPTLMHSVDAFVFPSRYEAMSLSLLEALAAGLPVITARTAGGAEIIGEECGIVLEDPDDASALAHAIGELAASPARRARMGEAARELASNFNWARMARRYLDLYRSFAKRERNGSAAPLNTAAAQSRA</sequence>
<dbReference type="Gene3D" id="3.40.50.2000">
    <property type="entry name" value="Glycogen Phosphorylase B"/>
    <property type="match status" value="2"/>
</dbReference>
<dbReference type="OrthoDB" id="9802524at2"/>
<organism evidence="3 4">
    <name type="scientific">Caballeronia hypogeia</name>
    <dbReference type="NCBI Taxonomy" id="1777140"/>
    <lineage>
        <taxon>Bacteria</taxon>
        <taxon>Pseudomonadati</taxon>
        <taxon>Pseudomonadota</taxon>
        <taxon>Betaproteobacteria</taxon>
        <taxon>Burkholderiales</taxon>
        <taxon>Burkholderiaceae</taxon>
        <taxon>Caballeronia</taxon>
    </lineage>
</organism>
<dbReference type="GO" id="GO:0016757">
    <property type="term" value="F:glycosyltransferase activity"/>
    <property type="evidence" value="ECO:0007669"/>
    <property type="project" value="InterPro"/>
</dbReference>
<dbReference type="Proteomes" id="UP000054851">
    <property type="component" value="Unassembled WGS sequence"/>
</dbReference>
<evidence type="ECO:0000313" key="3">
    <source>
        <dbReference type="EMBL" id="SAK51978.1"/>
    </source>
</evidence>
<keyword evidence="4" id="KW-1185">Reference proteome</keyword>
<dbReference type="PANTHER" id="PTHR12526">
    <property type="entry name" value="GLYCOSYLTRANSFERASE"/>
    <property type="match status" value="1"/>
</dbReference>
<dbReference type="SUPFAM" id="SSF53756">
    <property type="entry name" value="UDP-Glycosyltransferase/glycogen phosphorylase"/>
    <property type="match status" value="1"/>
</dbReference>
<dbReference type="EMBL" id="FCOA02000004">
    <property type="protein sequence ID" value="SAK51978.1"/>
    <property type="molecule type" value="Genomic_DNA"/>
</dbReference>
<dbReference type="Pfam" id="PF00534">
    <property type="entry name" value="Glycos_transf_1"/>
    <property type="match status" value="1"/>
</dbReference>
<dbReference type="InterPro" id="IPR001296">
    <property type="entry name" value="Glyco_trans_1"/>
</dbReference>
<name>A0A158A2E9_9BURK</name>
<dbReference type="PANTHER" id="PTHR12526:SF636">
    <property type="entry name" value="BLL3647 PROTEIN"/>
    <property type="match status" value="1"/>
</dbReference>
<evidence type="ECO:0000259" key="1">
    <source>
        <dbReference type="Pfam" id="PF00534"/>
    </source>
</evidence>
<dbReference type="CDD" id="cd03801">
    <property type="entry name" value="GT4_PimA-like"/>
    <property type="match status" value="1"/>
</dbReference>
<reference evidence="3" key="1">
    <citation type="submission" date="2016-01" db="EMBL/GenBank/DDBJ databases">
        <authorList>
            <person name="Peeters C."/>
        </authorList>
    </citation>
    <scope>NUCLEOTIDE SEQUENCE</scope>
    <source>
        <strain evidence="3">LMG 29322</strain>
    </source>
</reference>
<feature type="domain" description="Glycosyltransferase subfamily 4-like N-terminal" evidence="2">
    <location>
        <begin position="14"/>
        <end position="184"/>
    </location>
</feature>
<dbReference type="InterPro" id="IPR028098">
    <property type="entry name" value="Glyco_trans_4-like_N"/>
</dbReference>
<proteinExistence type="predicted"/>
<dbReference type="STRING" id="1777140.AWB79_01815"/>
<comment type="caution">
    <text evidence="3">The sequence shown here is derived from an EMBL/GenBank/DDBJ whole genome shotgun (WGS) entry which is preliminary data.</text>
</comment>
<accession>A0A158A2E9</accession>
<dbReference type="Pfam" id="PF13439">
    <property type="entry name" value="Glyco_transf_4"/>
    <property type="match status" value="1"/>
</dbReference>